<evidence type="ECO:0000313" key="2">
    <source>
        <dbReference type="Proteomes" id="UP001055439"/>
    </source>
</evidence>
<dbReference type="AlphaFoldDB" id="A0A9E7JT42"/>
<gene>
    <name evidence="1" type="ORF">MUK42_33543</name>
</gene>
<name>A0A9E7JT42_9LILI</name>
<accession>A0A9E7JT42</accession>
<sequence>MTSFFRICFPGTARLAKLGLGNMREFVVFLVHWLPDMKKIQASIGCFRSFTSQSILIVLLPSYFQLRDSSQGKAEMMKRLTI</sequence>
<evidence type="ECO:0000313" key="1">
    <source>
        <dbReference type="EMBL" id="URD91606.1"/>
    </source>
</evidence>
<dbReference type="EMBL" id="CP097505">
    <property type="protein sequence ID" value="URD91606.1"/>
    <property type="molecule type" value="Genomic_DNA"/>
</dbReference>
<protein>
    <submittedName>
        <fullName evidence="1">Uncharacterized protein</fullName>
    </submittedName>
</protein>
<proteinExistence type="predicted"/>
<reference evidence="1" key="1">
    <citation type="submission" date="2022-05" db="EMBL/GenBank/DDBJ databases">
        <title>The Musa troglodytarum L. genome provides insights into the mechanism of non-climacteric behaviour and enrichment of carotenoids.</title>
        <authorList>
            <person name="Wang J."/>
        </authorList>
    </citation>
    <scope>NUCLEOTIDE SEQUENCE</scope>
    <source>
        <tissue evidence="1">Leaf</tissue>
    </source>
</reference>
<organism evidence="1 2">
    <name type="scientific">Musa troglodytarum</name>
    <name type="common">fe'i banana</name>
    <dbReference type="NCBI Taxonomy" id="320322"/>
    <lineage>
        <taxon>Eukaryota</taxon>
        <taxon>Viridiplantae</taxon>
        <taxon>Streptophyta</taxon>
        <taxon>Embryophyta</taxon>
        <taxon>Tracheophyta</taxon>
        <taxon>Spermatophyta</taxon>
        <taxon>Magnoliopsida</taxon>
        <taxon>Liliopsida</taxon>
        <taxon>Zingiberales</taxon>
        <taxon>Musaceae</taxon>
        <taxon>Musa</taxon>
    </lineage>
</organism>
<dbReference type="Proteomes" id="UP001055439">
    <property type="component" value="Chromosome 3"/>
</dbReference>
<keyword evidence="2" id="KW-1185">Reference proteome</keyword>